<dbReference type="InterPro" id="IPR004704">
    <property type="entry name" value="PTS_IID_man"/>
</dbReference>
<dbReference type="GO" id="GO:0009401">
    <property type="term" value="P:phosphoenolpyruvate-dependent sugar phosphotransferase system"/>
    <property type="evidence" value="ECO:0007669"/>
    <property type="project" value="UniProtKB-KW"/>
</dbReference>
<keyword evidence="2" id="KW-0813">Transport</keyword>
<feature type="transmembrane region" description="Helical" evidence="9">
    <location>
        <begin position="175"/>
        <end position="196"/>
    </location>
</feature>
<feature type="transmembrane region" description="Helical" evidence="9">
    <location>
        <begin position="475"/>
        <end position="496"/>
    </location>
</feature>
<evidence type="ECO:0000256" key="1">
    <source>
        <dbReference type="ARBA" id="ARBA00004651"/>
    </source>
</evidence>
<dbReference type="Proteomes" id="UP000287969">
    <property type="component" value="Chromosome"/>
</dbReference>
<evidence type="ECO:0000313" key="10">
    <source>
        <dbReference type="EMBL" id="QAT62497.1"/>
    </source>
</evidence>
<proteinExistence type="predicted"/>
<dbReference type="RefSeq" id="WP_114218557.1">
    <property type="nucleotide sequence ID" value="NZ_CP035282.1"/>
</dbReference>
<protein>
    <submittedName>
        <fullName evidence="10">PTS mannose/fructose/sorbose family IID subunit</fullName>
    </submittedName>
</protein>
<name>A0A410QET4_9FIRM</name>
<keyword evidence="4" id="KW-0762">Sugar transport</keyword>
<dbReference type="KEGG" id="spoa:EQM13_13445"/>
<keyword evidence="7 9" id="KW-1133">Transmembrane helix</keyword>
<feature type="transmembrane region" description="Helical" evidence="9">
    <location>
        <begin position="431"/>
        <end position="455"/>
    </location>
</feature>
<feature type="transmembrane region" description="Helical" evidence="9">
    <location>
        <begin position="223"/>
        <end position="240"/>
    </location>
</feature>
<dbReference type="PROSITE" id="PS51106">
    <property type="entry name" value="PTS_EIIC_TYPE_4"/>
    <property type="match status" value="1"/>
</dbReference>
<feature type="transmembrane region" description="Helical" evidence="9">
    <location>
        <begin position="140"/>
        <end position="163"/>
    </location>
</feature>
<dbReference type="InterPro" id="IPR004700">
    <property type="entry name" value="PTS_IIC_man"/>
</dbReference>
<dbReference type="PROSITE" id="PS51108">
    <property type="entry name" value="PTS_EIID"/>
    <property type="match status" value="1"/>
</dbReference>
<evidence type="ECO:0000256" key="6">
    <source>
        <dbReference type="ARBA" id="ARBA00022692"/>
    </source>
</evidence>
<evidence type="ECO:0000256" key="5">
    <source>
        <dbReference type="ARBA" id="ARBA00022683"/>
    </source>
</evidence>
<dbReference type="OrthoDB" id="9795582at2"/>
<keyword evidence="5" id="KW-0598">Phosphotransferase system</keyword>
<dbReference type="Pfam" id="PF03609">
    <property type="entry name" value="EII-Sor"/>
    <property type="match status" value="1"/>
</dbReference>
<keyword evidence="3" id="KW-1003">Cell membrane</keyword>
<feature type="transmembrane region" description="Helical" evidence="9">
    <location>
        <begin position="97"/>
        <end position="119"/>
    </location>
</feature>
<dbReference type="InterPro" id="IPR050303">
    <property type="entry name" value="GatZ_KbaZ_carbometab"/>
</dbReference>
<dbReference type="AlphaFoldDB" id="A0A410QET4"/>
<dbReference type="EMBL" id="CP035282">
    <property type="protein sequence ID" value="QAT62497.1"/>
    <property type="molecule type" value="Genomic_DNA"/>
</dbReference>
<sequence length="524" mass="57282">MSLATSIVIALIMALLLTENLGYGHIQISRPVFAGPIIGLLMGDLRTGLIVGGTVELMFMGVFPVGGSVPPNAQFAGMMSTVLAIASGGNAEVGVTLAFPIGVFAQFILLLDYNINLFIAHRADKKIMDGNVDAVKTHQMLCLICMFGCWALSSFLGIYLGSAWVERLYNILPEFIRTGLSVAGGIMPAMGMAMLLKMMNLKRYWCFLAIGYVMTAYLEMNVISIAIFSIGVAVAIYTLGKEEESQEIGGEIKEDSSQRILTKQDLKSIYRRSYFTGACLNYERYLGLGYCYAILPALKKLYKGEDLKEATIRNTEFYNSHPFMHNVIMGVTIALEEQRALGAPIEAQSISATKAALMGPTAGFGDSFFKGVVVTITGAFAAALAIEGNPIAPLVFIIPNLIVCILVRYYGTMMGYKFGTKFILKMKNSNIIQKFVEGSTIVGMMVTAGLITNYVKVNLSPVFKFAEKEIVLNDVINSVIPKLLPYCTVFLFYYIIKKYPKNGLYITLALSFAMGIFGVLLNIL</sequence>
<dbReference type="PANTHER" id="PTHR32502:SF23">
    <property type="entry name" value="TRANSPORT PROTEIN, PTS SYSTEM"/>
    <property type="match status" value="1"/>
</dbReference>
<keyword evidence="11" id="KW-1185">Reference proteome</keyword>
<evidence type="ECO:0000256" key="7">
    <source>
        <dbReference type="ARBA" id="ARBA00022989"/>
    </source>
</evidence>
<keyword evidence="8 9" id="KW-0472">Membrane</keyword>
<feature type="transmembrane region" description="Helical" evidence="9">
    <location>
        <begin position="503"/>
        <end position="523"/>
    </location>
</feature>
<dbReference type="Pfam" id="PF03613">
    <property type="entry name" value="EIID-AGA"/>
    <property type="match status" value="1"/>
</dbReference>
<reference evidence="11" key="1">
    <citation type="submission" date="2019-01" db="EMBL/GenBank/DDBJ databases">
        <title>Draft genomes of a novel of Sporanaerobacter strains.</title>
        <authorList>
            <person name="Ma S."/>
        </authorList>
    </citation>
    <scope>NUCLEOTIDE SEQUENCE [LARGE SCALE GENOMIC DNA]</scope>
    <source>
        <strain evidence="11">NJN-17</strain>
    </source>
</reference>
<evidence type="ECO:0000313" key="11">
    <source>
        <dbReference type="Proteomes" id="UP000287969"/>
    </source>
</evidence>
<evidence type="ECO:0000256" key="3">
    <source>
        <dbReference type="ARBA" id="ARBA00022475"/>
    </source>
</evidence>
<evidence type="ECO:0000256" key="9">
    <source>
        <dbReference type="SAM" id="Phobius"/>
    </source>
</evidence>
<evidence type="ECO:0000256" key="8">
    <source>
        <dbReference type="ARBA" id="ARBA00023136"/>
    </source>
</evidence>
<organism evidence="10 11">
    <name type="scientific">Acidilutibacter cellobiosedens</name>
    <dbReference type="NCBI Taxonomy" id="2507161"/>
    <lineage>
        <taxon>Bacteria</taxon>
        <taxon>Bacillati</taxon>
        <taxon>Bacillota</taxon>
        <taxon>Tissierellia</taxon>
        <taxon>Tissierellales</taxon>
        <taxon>Acidilutibacteraceae</taxon>
        <taxon>Acidilutibacter</taxon>
    </lineage>
</organism>
<feature type="transmembrane region" description="Helical" evidence="9">
    <location>
        <begin position="392"/>
        <end position="410"/>
    </location>
</feature>
<evidence type="ECO:0000256" key="4">
    <source>
        <dbReference type="ARBA" id="ARBA00022597"/>
    </source>
</evidence>
<dbReference type="GO" id="GO:0005886">
    <property type="term" value="C:plasma membrane"/>
    <property type="evidence" value="ECO:0007669"/>
    <property type="project" value="UniProtKB-SubCell"/>
</dbReference>
<comment type="subcellular location">
    <subcellularLocation>
        <location evidence="1">Cell membrane</location>
        <topology evidence="1">Multi-pass membrane protein</topology>
    </subcellularLocation>
</comment>
<accession>A0A410QET4</accession>
<gene>
    <name evidence="10" type="ORF">EQM13_13445</name>
</gene>
<evidence type="ECO:0000256" key="2">
    <source>
        <dbReference type="ARBA" id="ARBA00022448"/>
    </source>
</evidence>
<keyword evidence="6 9" id="KW-0812">Transmembrane</keyword>
<dbReference type="PANTHER" id="PTHR32502">
    <property type="entry name" value="N-ACETYLGALACTOSAMINE PERMEASE II COMPONENT-RELATED"/>
    <property type="match status" value="1"/>
</dbReference>